<sequence>MPPATLGQVSFWYADIGGLPARRPALQGDASADICIIGAGYTGLWTAYYLKQANPGLDVLVVEKEFAGFGASGRNGGWLTGGFAWNHATYLASSTPQAVRAMVTATGGTVDEVIRVAKAHGIDADIRRTDELMLATNPAQLARARAEVAHRQGWGEGPDRLSLLSEAEARARISVPGLLGAMRVGGVARIQPAKLVRGLALAVERLGVRICEGTAVTTIAPGLVTTTHGSIRAPIILRATEGFTATLPGHKRDWLPLNSAQIVTEPLPAEVWAKIGWQGHEIMGDFNNAYCYCQRTREGRIVVGGRGVPYKFGSAIDQNGTPDRETIRRLTAILHRHFPDTRPFRIDHAWCGTLGVPRDWCASVGFNPATGIGWAGGYVGVGVSTSNLAGRTLTDLALNRDTDLTRLPWVNRQVRRWEPEPLRWLGVTGMYALLHAADRREASSGKASRLASLGNWLTGH</sequence>
<dbReference type="GO" id="GO:0016491">
    <property type="term" value="F:oxidoreductase activity"/>
    <property type="evidence" value="ECO:0007669"/>
    <property type="project" value="UniProtKB-KW"/>
</dbReference>
<dbReference type="RefSeq" id="WP_008031232.1">
    <property type="nucleotide sequence ID" value="NZ_ACYY01000015.1"/>
</dbReference>
<dbReference type="eggNOG" id="COG0665">
    <property type="taxonomic scope" value="Bacteria"/>
</dbReference>
<keyword evidence="1" id="KW-0560">Oxidoreductase</keyword>
<accession>C8S2T2</accession>
<protein>
    <submittedName>
        <fullName evidence="3">FAD dependent oxidoreductase</fullName>
    </submittedName>
</protein>
<dbReference type="EMBL" id="ACYY01000015">
    <property type="protein sequence ID" value="EEW24758.1"/>
    <property type="molecule type" value="Genomic_DNA"/>
</dbReference>
<name>C8S2T2_9RHOB</name>
<gene>
    <name evidence="3" type="ORF">Rsw2DRAFT_2360</name>
</gene>
<dbReference type="GO" id="GO:0005737">
    <property type="term" value="C:cytoplasm"/>
    <property type="evidence" value="ECO:0007669"/>
    <property type="project" value="TreeGrafter"/>
</dbReference>
<dbReference type="PANTHER" id="PTHR13847">
    <property type="entry name" value="SARCOSINE DEHYDROGENASE-RELATED"/>
    <property type="match status" value="1"/>
</dbReference>
<dbReference type="Gene3D" id="3.30.9.10">
    <property type="entry name" value="D-Amino Acid Oxidase, subunit A, domain 2"/>
    <property type="match status" value="1"/>
</dbReference>
<dbReference type="PANTHER" id="PTHR13847:SF285">
    <property type="entry name" value="FAD DEPENDENT OXIDOREDUCTASE DOMAIN-CONTAINING PROTEIN"/>
    <property type="match status" value="1"/>
</dbReference>
<reference evidence="3 4" key="1">
    <citation type="submission" date="2009-08" db="EMBL/GenBank/DDBJ databases">
        <title>The draft genome of Rhodobacter sp. SW2.</title>
        <authorList>
            <consortium name="US DOE Joint Genome Institute (JGI-PGF)"/>
            <person name="Lucas S."/>
            <person name="Copeland A."/>
            <person name="Lapidus A."/>
            <person name="Glavina del Rio T."/>
            <person name="Tice H."/>
            <person name="Bruce D."/>
            <person name="Goodwin L."/>
            <person name="Pitluck S."/>
            <person name="Larimer F."/>
            <person name="Land M.L."/>
            <person name="Hauser L."/>
            <person name="Emerson D."/>
        </authorList>
    </citation>
    <scope>NUCLEOTIDE SEQUENCE [LARGE SCALE GENOMIC DNA]</scope>
    <source>
        <strain evidence="3 4">SW2</strain>
    </source>
</reference>
<evidence type="ECO:0000259" key="2">
    <source>
        <dbReference type="Pfam" id="PF01266"/>
    </source>
</evidence>
<dbReference type="Gene3D" id="3.50.50.60">
    <property type="entry name" value="FAD/NAD(P)-binding domain"/>
    <property type="match status" value="1"/>
</dbReference>
<evidence type="ECO:0000313" key="4">
    <source>
        <dbReference type="Proteomes" id="UP000010121"/>
    </source>
</evidence>
<dbReference type="OrthoDB" id="9806601at2"/>
<dbReference type="InterPro" id="IPR006076">
    <property type="entry name" value="FAD-dep_OxRdtase"/>
</dbReference>
<evidence type="ECO:0000256" key="1">
    <source>
        <dbReference type="ARBA" id="ARBA00023002"/>
    </source>
</evidence>
<dbReference type="STRING" id="371731.Rsw2DRAFT_2360"/>
<proteinExistence type="predicted"/>
<feature type="domain" description="FAD dependent oxidoreductase" evidence="2">
    <location>
        <begin position="33"/>
        <end position="396"/>
    </location>
</feature>
<dbReference type="AlphaFoldDB" id="C8S2T2"/>
<keyword evidence="4" id="KW-1185">Reference proteome</keyword>
<dbReference type="InterPro" id="IPR036188">
    <property type="entry name" value="FAD/NAD-bd_sf"/>
</dbReference>
<comment type="caution">
    <text evidence="3">The sequence shown here is derived from an EMBL/GenBank/DDBJ whole genome shotgun (WGS) entry which is preliminary data.</text>
</comment>
<dbReference type="SUPFAM" id="SSF51905">
    <property type="entry name" value="FAD/NAD(P)-binding domain"/>
    <property type="match status" value="1"/>
</dbReference>
<dbReference type="Proteomes" id="UP000010121">
    <property type="component" value="Unassembled WGS sequence"/>
</dbReference>
<dbReference type="Pfam" id="PF01266">
    <property type="entry name" value="DAO"/>
    <property type="match status" value="1"/>
</dbReference>
<evidence type="ECO:0000313" key="3">
    <source>
        <dbReference type="EMBL" id="EEW24758.1"/>
    </source>
</evidence>
<organism evidence="3 4">
    <name type="scientific">Rhodobacter ferrooxidans</name>
    <dbReference type="NCBI Taxonomy" id="371731"/>
    <lineage>
        <taxon>Bacteria</taxon>
        <taxon>Pseudomonadati</taxon>
        <taxon>Pseudomonadota</taxon>
        <taxon>Alphaproteobacteria</taxon>
        <taxon>Rhodobacterales</taxon>
        <taxon>Rhodobacter group</taxon>
        <taxon>Rhodobacter</taxon>
    </lineage>
</organism>